<dbReference type="Proteomes" id="UP001213972">
    <property type="component" value="Chromosome"/>
</dbReference>
<dbReference type="EMBL" id="CP119321">
    <property type="protein sequence ID" value="WEK14904.1"/>
    <property type="molecule type" value="Genomic_DNA"/>
</dbReference>
<accession>A0AAJ5W311</accession>
<name>A0AAJ5W311_9MICO</name>
<gene>
    <name evidence="1" type="ORF">P0Y48_06860</name>
</gene>
<sequence>MEDPDLTLYVAKAIAQEGERDIVALIPDDLIVSVDQRPTGSLLSCTGERNHQWAGGTTVHVAPDTDLKAVIDDVTHAYSEQPEWEVTRETATDGAPLVTLYRVTTGGYLVSGEEDRSTIEIYSFSPCFHLPDDMTPHGSY</sequence>
<reference evidence="1" key="1">
    <citation type="submission" date="2023-03" db="EMBL/GenBank/DDBJ databases">
        <title>Andean soil-derived lignocellulolytic bacterial consortium as a source of novel taxa and putative plastic-active enzymes.</title>
        <authorList>
            <person name="Diaz-Garcia L."/>
            <person name="Chuvochina M."/>
            <person name="Feuerriegel G."/>
            <person name="Bunk B."/>
            <person name="Sproer C."/>
            <person name="Streit W.R."/>
            <person name="Rodriguez L.M."/>
            <person name="Overmann J."/>
            <person name="Jimenez D.J."/>
        </authorList>
    </citation>
    <scope>NUCLEOTIDE SEQUENCE</scope>
    <source>
        <strain evidence="1">MAG 4610</strain>
    </source>
</reference>
<protein>
    <submittedName>
        <fullName evidence="1">Uncharacterized protein</fullName>
    </submittedName>
</protein>
<dbReference type="AlphaFoldDB" id="A0AAJ5W311"/>
<evidence type="ECO:0000313" key="1">
    <source>
        <dbReference type="EMBL" id="WEK14904.1"/>
    </source>
</evidence>
<evidence type="ECO:0000313" key="2">
    <source>
        <dbReference type="Proteomes" id="UP001213972"/>
    </source>
</evidence>
<proteinExistence type="predicted"/>
<organism evidence="1 2">
    <name type="scientific">Candidatus Microbacterium phytovorans</name>
    <dbReference type="NCBI Taxonomy" id="3121374"/>
    <lineage>
        <taxon>Bacteria</taxon>
        <taxon>Bacillati</taxon>
        <taxon>Actinomycetota</taxon>
        <taxon>Actinomycetes</taxon>
        <taxon>Micrococcales</taxon>
        <taxon>Microbacteriaceae</taxon>
        <taxon>Microbacterium</taxon>
    </lineage>
</organism>